<dbReference type="GeneID" id="17283640"/>
<dbReference type="HOGENOM" id="CLU_2475757_0_0_1"/>
<sequence>CRATSSTRYAGSPFFFCCRCDCYSGCCSSPAPVFRRSRTQPPLGTIGTPTNFWLLRQRGVVAVDEDRLVIEYLSSLRAGDASAAAGRV</sequence>
<evidence type="ECO:0000313" key="1">
    <source>
        <dbReference type="EnsemblProtists" id="EOD38370"/>
    </source>
</evidence>
<dbReference type="RefSeq" id="XP_005790799.1">
    <property type="nucleotide sequence ID" value="XM_005790742.1"/>
</dbReference>
<reference evidence="1" key="2">
    <citation type="submission" date="2024-10" db="UniProtKB">
        <authorList>
            <consortium name="EnsemblProtists"/>
        </authorList>
    </citation>
    <scope>IDENTIFICATION</scope>
</reference>
<name>A0A0D3KRI5_EMIH1</name>
<protein>
    <submittedName>
        <fullName evidence="1">Uncharacterized protein</fullName>
    </submittedName>
</protein>
<dbReference type="PaxDb" id="2903-EOD38370"/>
<keyword evidence="2" id="KW-1185">Reference proteome</keyword>
<accession>A0A0D3KRI5</accession>
<proteinExistence type="predicted"/>
<organism evidence="1 2">
    <name type="scientific">Emiliania huxleyi (strain CCMP1516)</name>
    <dbReference type="NCBI Taxonomy" id="280463"/>
    <lineage>
        <taxon>Eukaryota</taxon>
        <taxon>Haptista</taxon>
        <taxon>Haptophyta</taxon>
        <taxon>Prymnesiophyceae</taxon>
        <taxon>Isochrysidales</taxon>
        <taxon>Noelaerhabdaceae</taxon>
        <taxon>Emiliania</taxon>
    </lineage>
</organism>
<reference evidence="2" key="1">
    <citation type="journal article" date="2013" name="Nature">
        <title>Pan genome of the phytoplankton Emiliania underpins its global distribution.</title>
        <authorList>
            <person name="Read B.A."/>
            <person name="Kegel J."/>
            <person name="Klute M.J."/>
            <person name="Kuo A."/>
            <person name="Lefebvre S.C."/>
            <person name="Maumus F."/>
            <person name="Mayer C."/>
            <person name="Miller J."/>
            <person name="Monier A."/>
            <person name="Salamov A."/>
            <person name="Young J."/>
            <person name="Aguilar M."/>
            <person name="Claverie J.M."/>
            <person name="Frickenhaus S."/>
            <person name="Gonzalez K."/>
            <person name="Herman E.K."/>
            <person name="Lin Y.C."/>
            <person name="Napier J."/>
            <person name="Ogata H."/>
            <person name="Sarno A.F."/>
            <person name="Shmutz J."/>
            <person name="Schroeder D."/>
            <person name="de Vargas C."/>
            <person name="Verret F."/>
            <person name="von Dassow P."/>
            <person name="Valentin K."/>
            <person name="Van de Peer Y."/>
            <person name="Wheeler G."/>
            <person name="Dacks J.B."/>
            <person name="Delwiche C.F."/>
            <person name="Dyhrman S.T."/>
            <person name="Glockner G."/>
            <person name="John U."/>
            <person name="Richards T."/>
            <person name="Worden A.Z."/>
            <person name="Zhang X."/>
            <person name="Grigoriev I.V."/>
            <person name="Allen A.E."/>
            <person name="Bidle K."/>
            <person name="Borodovsky M."/>
            <person name="Bowler C."/>
            <person name="Brownlee C."/>
            <person name="Cock J.M."/>
            <person name="Elias M."/>
            <person name="Gladyshev V.N."/>
            <person name="Groth M."/>
            <person name="Guda C."/>
            <person name="Hadaegh A."/>
            <person name="Iglesias-Rodriguez M.D."/>
            <person name="Jenkins J."/>
            <person name="Jones B.M."/>
            <person name="Lawson T."/>
            <person name="Leese F."/>
            <person name="Lindquist E."/>
            <person name="Lobanov A."/>
            <person name="Lomsadze A."/>
            <person name="Malik S.B."/>
            <person name="Marsh M.E."/>
            <person name="Mackinder L."/>
            <person name="Mock T."/>
            <person name="Mueller-Roeber B."/>
            <person name="Pagarete A."/>
            <person name="Parker M."/>
            <person name="Probert I."/>
            <person name="Quesneville H."/>
            <person name="Raines C."/>
            <person name="Rensing S.A."/>
            <person name="Riano-Pachon D.M."/>
            <person name="Richier S."/>
            <person name="Rokitta S."/>
            <person name="Shiraiwa Y."/>
            <person name="Soanes D.M."/>
            <person name="van der Giezen M."/>
            <person name="Wahlund T.M."/>
            <person name="Williams B."/>
            <person name="Wilson W."/>
            <person name="Wolfe G."/>
            <person name="Wurch L.L."/>
        </authorList>
    </citation>
    <scope>NUCLEOTIDE SEQUENCE</scope>
</reference>
<dbReference type="EnsemblProtists" id="EOD38370">
    <property type="protein sequence ID" value="EOD38370"/>
    <property type="gene ID" value="EMIHUDRAFT_440177"/>
</dbReference>
<evidence type="ECO:0000313" key="2">
    <source>
        <dbReference type="Proteomes" id="UP000013827"/>
    </source>
</evidence>
<dbReference type="KEGG" id="ehx:EMIHUDRAFT_440177"/>
<dbReference type="AlphaFoldDB" id="A0A0D3KRI5"/>
<dbReference type="Proteomes" id="UP000013827">
    <property type="component" value="Unassembled WGS sequence"/>
</dbReference>